<dbReference type="EMBL" id="JACCKA010000077">
    <property type="protein sequence ID" value="NZA27451.1"/>
    <property type="molecule type" value="Genomic_DNA"/>
</dbReference>
<evidence type="ECO:0000313" key="1">
    <source>
        <dbReference type="EMBL" id="NZA27451.1"/>
    </source>
</evidence>
<evidence type="ECO:0000313" key="2">
    <source>
        <dbReference type="Proteomes" id="UP000578091"/>
    </source>
</evidence>
<dbReference type="RefSeq" id="WP_180679224.1">
    <property type="nucleotide sequence ID" value="NZ_JACCKA010000077.1"/>
</dbReference>
<proteinExistence type="predicted"/>
<dbReference type="Proteomes" id="UP000578091">
    <property type="component" value="Unassembled WGS sequence"/>
</dbReference>
<sequence>MSIFDIWKSKKPKPIDRVELDKLGSVVWSDDDESWQGLVDGISFFIGIDDSSDRPIQPLIDYTESALLNDWLRDAVNAAKDKYAADHPQFADELADLSIESVHVYLRKGSRHLNCHLGYGASDRFWALDFIDYRCTGMGFDT</sequence>
<name>A0A853JDQ5_9GAMM</name>
<dbReference type="AlphaFoldDB" id="A0A853JDQ5"/>
<protein>
    <recommendedName>
        <fullName evidence="3">DUF2262 domain-containing protein</fullName>
    </recommendedName>
</protein>
<accession>A0A853JDQ5</accession>
<gene>
    <name evidence="1" type="ORF">H0E84_13760</name>
</gene>
<comment type="caution">
    <text evidence="1">The sequence shown here is derived from an EMBL/GenBank/DDBJ whole genome shotgun (WGS) entry which is preliminary data.</text>
</comment>
<evidence type="ECO:0008006" key="3">
    <source>
        <dbReference type="Google" id="ProtNLM"/>
    </source>
</evidence>
<organism evidence="1 2">
    <name type="scientific">Luteimonas salinisoli</name>
    <dbReference type="NCBI Taxonomy" id="2752307"/>
    <lineage>
        <taxon>Bacteria</taxon>
        <taxon>Pseudomonadati</taxon>
        <taxon>Pseudomonadota</taxon>
        <taxon>Gammaproteobacteria</taxon>
        <taxon>Lysobacterales</taxon>
        <taxon>Lysobacteraceae</taxon>
        <taxon>Luteimonas</taxon>
    </lineage>
</organism>
<keyword evidence="2" id="KW-1185">Reference proteome</keyword>
<reference evidence="1 2" key="1">
    <citation type="submission" date="2020-07" db="EMBL/GenBank/DDBJ databases">
        <title>Luteimonas sp. SJ-92.</title>
        <authorList>
            <person name="Huang X.-X."/>
            <person name="Xu L."/>
            <person name="Sun J.-Q."/>
        </authorList>
    </citation>
    <scope>NUCLEOTIDE SEQUENCE [LARGE SCALE GENOMIC DNA]</scope>
    <source>
        <strain evidence="1 2">SJ-92</strain>
    </source>
</reference>